<protein>
    <submittedName>
        <fullName evidence="1">Uncharacterized protein</fullName>
    </submittedName>
</protein>
<dbReference type="Proteomes" id="UP000605568">
    <property type="component" value="Unassembled WGS sequence"/>
</dbReference>
<name>A0ABQ3M5Z7_9PSEU</name>
<evidence type="ECO:0000313" key="2">
    <source>
        <dbReference type="Proteomes" id="UP000605568"/>
    </source>
</evidence>
<dbReference type="EMBL" id="BNAR01000002">
    <property type="protein sequence ID" value="GHH32527.1"/>
    <property type="molecule type" value="Genomic_DNA"/>
</dbReference>
<sequence>MCTKHNGVITTEFMARREYCELLSYARYLTKRNVAHYRDSIAEHHEDANLILAARGQTRSHRR</sequence>
<gene>
    <name evidence="1" type="ORF">GCM10017774_13570</name>
</gene>
<evidence type="ECO:0000313" key="1">
    <source>
        <dbReference type="EMBL" id="GHH32527.1"/>
    </source>
</evidence>
<keyword evidence="2" id="KW-1185">Reference proteome</keyword>
<accession>A0ABQ3M5Z7</accession>
<proteinExistence type="predicted"/>
<organism evidence="1 2">
    <name type="scientific">Lentzea cavernae</name>
    <dbReference type="NCBI Taxonomy" id="2020703"/>
    <lineage>
        <taxon>Bacteria</taxon>
        <taxon>Bacillati</taxon>
        <taxon>Actinomycetota</taxon>
        <taxon>Actinomycetes</taxon>
        <taxon>Pseudonocardiales</taxon>
        <taxon>Pseudonocardiaceae</taxon>
        <taxon>Lentzea</taxon>
    </lineage>
</organism>
<comment type="caution">
    <text evidence="1">The sequence shown here is derived from an EMBL/GenBank/DDBJ whole genome shotgun (WGS) entry which is preliminary data.</text>
</comment>
<reference evidence="2" key="1">
    <citation type="journal article" date="2019" name="Int. J. Syst. Evol. Microbiol.">
        <title>The Global Catalogue of Microorganisms (GCM) 10K type strain sequencing project: providing services to taxonomists for standard genome sequencing and annotation.</title>
        <authorList>
            <consortium name="The Broad Institute Genomics Platform"/>
            <consortium name="The Broad Institute Genome Sequencing Center for Infectious Disease"/>
            <person name="Wu L."/>
            <person name="Ma J."/>
        </authorList>
    </citation>
    <scope>NUCLEOTIDE SEQUENCE [LARGE SCALE GENOMIC DNA]</scope>
    <source>
        <strain evidence="2">CGMCC 4.7367</strain>
    </source>
</reference>